<proteinExistence type="predicted"/>
<dbReference type="Pfam" id="PF13516">
    <property type="entry name" value="LRR_6"/>
    <property type="match status" value="1"/>
</dbReference>
<evidence type="ECO:0000313" key="1">
    <source>
        <dbReference type="EMBL" id="PQO45291.1"/>
    </source>
</evidence>
<dbReference type="RefSeq" id="WP_105336271.1">
    <property type="nucleotide sequence ID" value="NZ_PUHZ01000015.1"/>
</dbReference>
<dbReference type="OrthoDB" id="272105at2"/>
<evidence type="ECO:0008006" key="3">
    <source>
        <dbReference type="Google" id="ProtNLM"/>
    </source>
</evidence>
<dbReference type="Proteomes" id="UP000237819">
    <property type="component" value="Unassembled WGS sequence"/>
</dbReference>
<dbReference type="InterPro" id="IPR006553">
    <property type="entry name" value="Leu-rich_rpt_Cys-con_subtyp"/>
</dbReference>
<reference evidence="1 2" key="1">
    <citation type="submission" date="2018-02" db="EMBL/GenBank/DDBJ databases">
        <title>Comparative genomes isolates from brazilian mangrove.</title>
        <authorList>
            <person name="Araujo J.E."/>
            <person name="Taketani R.G."/>
            <person name="Silva M.C.P."/>
            <person name="Loureco M.V."/>
            <person name="Andreote F.D."/>
        </authorList>
    </citation>
    <scope>NUCLEOTIDE SEQUENCE [LARGE SCALE GENOMIC DNA]</scope>
    <source>
        <strain evidence="1 2">Nap-Phe MGV</strain>
    </source>
</reference>
<evidence type="ECO:0000313" key="2">
    <source>
        <dbReference type="Proteomes" id="UP000237819"/>
    </source>
</evidence>
<organism evidence="1 2">
    <name type="scientific">Blastopirellula marina</name>
    <dbReference type="NCBI Taxonomy" id="124"/>
    <lineage>
        <taxon>Bacteria</taxon>
        <taxon>Pseudomonadati</taxon>
        <taxon>Planctomycetota</taxon>
        <taxon>Planctomycetia</taxon>
        <taxon>Pirellulales</taxon>
        <taxon>Pirellulaceae</taxon>
        <taxon>Blastopirellula</taxon>
    </lineage>
</organism>
<dbReference type="Gene3D" id="3.80.10.10">
    <property type="entry name" value="Ribonuclease Inhibitor"/>
    <property type="match status" value="2"/>
</dbReference>
<comment type="caution">
    <text evidence="1">The sequence shown here is derived from an EMBL/GenBank/DDBJ whole genome shotgun (WGS) entry which is preliminary data.</text>
</comment>
<dbReference type="GO" id="GO:0031146">
    <property type="term" value="P:SCF-dependent proteasomal ubiquitin-dependent protein catabolic process"/>
    <property type="evidence" value="ECO:0007669"/>
    <property type="project" value="TreeGrafter"/>
</dbReference>
<dbReference type="SUPFAM" id="SSF52047">
    <property type="entry name" value="RNI-like"/>
    <property type="match status" value="2"/>
</dbReference>
<dbReference type="SMART" id="SM00367">
    <property type="entry name" value="LRR_CC"/>
    <property type="match status" value="4"/>
</dbReference>
<name>A0A2S8GLU3_9BACT</name>
<gene>
    <name evidence="1" type="ORF">C5Y93_15160</name>
</gene>
<accession>A0A2S8GLU3</accession>
<dbReference type="InterPro" id="IPR001611">
    <property type="entry name" value="Leu-rich_rpt"/>
</dbReference>
<dbReference type="InterPro" id="IPR032675">
    <property type="entry name" value="LRR_dom_sf"/>
</dbReference>
<protein>
    <recommendedName>
        <fullName evidence="3">Leucine Rich repeats (2 copies)</fullName>
    </recommendedName>
</protein>
<dbReference type="AlphaFoldDB" id="A0A2S8GLU3"/>
<dbReference type="GO" id="GO:0019005">
    <property type="term" value="C:SCF ubiquitin ligase complex"/>
    <property type="evidence" value="ECO:0007669"/>
    <property type="project" value="TreeGrafter"/>
</dbReference>
<dbReference type="PANTHER" id="PTHR13318">
    <property type="entry name" value="PARTNER OF PAIRED, ISOFORM B-RELATED"/>
    <property type="match status" value="1"/>
</dbReference>
<sequence>MPRFLRQFGLRSLLLFCTLAAVCFGLWRWHMSWVDRQFELAAQIGEKDGQLRWETWGPAWLHETFGSRYFSQIVMVDWHRKRIKDEDLELLREISTLEILYLAGNPITDDGIAVLDDLPKIKRLALWSTRLTDESLKHVGKLKQLEALDIHYTQMTENGLAHLRGLKQLSLLRQDLLLTDQGIGHLQTMPNVQLERIQAEQLSEESLRWVGTQRGLTSLQLKHPQGDRWADGISAMTKLRQLQVSYGEMGDEQLRAILRANPLVLLELENVPVGDAALIPIEWLGSLRRVSLSETNVTPEAVLRIFGSDARKLELSIMSKDCINTQKPFTGPICQWQGEFQEDEWQHLALCHRLQELTIAHPLPNAEHLQGLASLKSLQSFTLHGPGSDALVGALAKLPHLSFIALRMSGGITANGYGQLKGAANLGRLYLSQCQINDEQFAEIAKISQLGALLISTSSITDAGIQPITSLGNLNELYLFDCPNLTGEALRTVSVLSKLQFLQLQNVPVDDIGLAHLHGMPKLQIVRITGTRFNPQAMSDLLDSLPARQPRKVSNPRY</sequence>
<dbReference type="EMBL" id="PUHZ01000015">
    <property type="protein sequence ID" value="PQO45291.1"/>
    <property type="molecule type" value="Genomic_DNA"/>
</dbReference>